<dbReference type="Pfam" id="PF03473">
    <property type="entry name" value="MOSC"/>
    <property type="match status" value="1"/>
</dbReference>
<dbReference type="RefSeq" id="WP_238245155.1">
    <property type="nucleotide sequence ID" value="NZ_BPQP01000049.1"/>
</dbReference>
<reference evidence="2" key="1">
    <citation type="journal article" date="2021" name="Front. Microbiol.">
        <title>Comprehensive Comparative Genomics and Phenotyping of Methylobacterium Species.</title>
        <authorList>
            <person name="Alessa O."/>
            <person name="Ogura Y."/>
            <person name="Fujitani Y."/>
            <person name="Takami H."/>
            <person name="Hayashi T."/>
            <person name="Sahin N."/>
            <person name="Tani A."/>
        </authorList>
    </citation>
    <scope>NUCLEOTIDE SEQUENCE</scope>
    <source>
        <strain evidence="2">DSM 19015</strain>
    </source>
</reference>
<accession>A0ABQ4RYZ1</accession>
<dbReference type="EMBL" id="BPQP01000049">
    <property type="protein sequence ID" value="GJD96039.1"/>
    <property type="molecule type" value="Genomic_DNA"/>
</dbReference>
<dbReference type="InterPro" id="IPR011037">
    <property type="entry name" value="Pyrv_Knase-like_insert_dom_sf"/>
</dbReference>
<feature type="domain" description="MOSC" evidence="1">
    <location>
        <begin position="116"/>
        <end position="258"/>
    </location>
</feature>
<evidence type="ECO:0000313" key="2">
    <source>
        <dbReference type="EMBL" id="GJD96039.1"/>
    </source>
</evidence>
<dbReference type="InterPro" id="IPR005303">
    <property type="entry name" value="MOCOS_middle"/>
</dbReference>
<organism evidence="2 3">
    <name type="scientific">Methylobacterium iners</name>
    <dbReference type="NCBI Taxonomy" id="418707"/>
    <lineage>
        <taxon>Bacteria</taxon>
        <taxon>Pseudomonadati</taxon>
        <taxon>Pseudomonadota</taxon>
        <taxon>Alphaproteobacteria</taxon>
        <taxon>Hyphomicrobiales</taxon>
        <taxon>Methylobacteriaceae</taxon>
        <taxon>Methylobacterium</taxon>
    </lineage>
</organism>
<reference evidence="2" key="2">
    <citation type="submission" date="2021-08" db="EMBL/GenBank/DDBJ databases">
        <authorList>
            <person name="Tani A."/>
            <person name="Ola A."/>
            <person name="Ogura Y."/>
            <person name="Katsura K."/>
            <person name="Hayashi T."/>
        </authorList>
    </citation>
    <scope>NUCLEOTIDE SEQUENCE</scope>
    <source>
        <strain evidence="2">DSM 19015</strain>
    </source>
</reference>
<protein>
    <recommendedName>
        <fullName evidence="1">MOSC domain-containing protein</fullName>
    </recommendedName>
</protein>
<sequence length="265" mass="29227">MTRTPDLRLDALYRYPVKGLSPEPLSEARLEPGAYFPGDRLFAIENGPSGFDPTAPRHQPKIKFLMLMRDEALARLDARYDPARDVLTIRHEGRVAAQAHLATEEGRRAIEDFLRGYLPDSLRGAPRLLRSPEGFRFTDSARGYVSLINLASVAAIEDWVGAPVDPLRFRANLYVTGLAPWAELDLVGRVLKTADGLRLRVLKRTERCAATNVDPMTGQRDLAIPRTLDHHLGHTDCGVYAEVLAGGRLSVGEGLEIEADGAPRA</sequence>
<gene>
    <name evidence="2" type="ORF">OCOJLMKI_3257</name>
</gene>
<proteinExistence type="predicted"/>
<keyword evidence="3" id="KW-1185">Reference proteome</keyword>
<evidence type="ECO:0000259" key="1">
    <source>
        <dbReference type="PROSITE" id="PS51340"/>
    </source>
</evidence>
<dbReference type="SUPFAM" id="SSF50800">
    <property type="entry name" value="PK beta-barrel domain-like"/>
    <property type="match status" value="1"/>
</dbReference>
<dbReference type="Proteomes" id="UP001055125">
    <property type="component" value="Unassembled WGS sequence"/>
</dbReference>
<dbReference type="Pfam" id="PF03476">
    <property type="entry name" value="MOSC_N"/>
    <property type="match status" value="1"/>
</dbReference>
<dbReference type="InterPro" id="IPR005302">
    <property type="entry name" value="MoCF_Sase_C"/>
</dbReference>
<comment type="caution">
    <text evidence="2">The sequence shown here is derived from an EMBL/GenBank/DDBJ whole genome shotgun (WGS) entry which is preliminary data.</text>
</comment>
<evidence type="ECO:0000313" key="3">
    <source>
        <dbReference type="Proteomes" id="UP001055125"/>
    </source>
</evidence>
<name>A0ABQ4RYZ1_9HYPH</name>
<dbReference type="PROSITE" id="PS51340">
    <property type="entry name" value="MOSC"/>
    <property type="match status" value="1"/>
</dbReference>
<dbReference type="Gene3D" id="2.40.33.20">
    <property type="entry name" value="PK beta-barrel domain-like"/>
    <property type="match status" value="1"/>
</dbReference>